<keyword evidence="3 6" id="KW-0812">Transmembrane</keyword>
<dbReference type="Pfam" id="PF07851">
    <property type="entry name" value="TMEM120A-B"/>
    <property type="match status" value="1"/>
</dbReference>
<feature type="transmembrane region" description="Helical" evidence="6">
    <location>
        <begin position="128"/>
        <end position="147"/>
    </location>
</feature>
<comment type="caution">
    <text evidence="7">The sequence shown here is derived from an EMBL/GenBank/DDBJ whole genome shotgun (WGS) entry which is preliminary data.</text>
</comment>
<feature type="transmembrane region" description="Helical" evidence="6">
    <location>
        <begin position="279"/>
        <end position="304"/>
    </location>
</feature>
<dbReference type="PANTHER" id="PTHR21433">
    <property type="entry name" value="TRANSMEMBRANE PROTEIN INDUCED BY TUMOR NECROSIS FACTOR ALPHA"/>
    <property type="match status" value="1"/>
</dbReference>
<evidence type="ECO:0000256" key="5">
    <source>
        <dbReference type="ARBA" id="ARBA00023136"/>
    </source>
</evidence>
<dbReference type="GO" id="GO:0016020">
    <property type="term" value="C:membrane"/>
    <property type="evidence" value="ECO:0007669"/>
    <property type="project" value="UniProtKB-SubCell"/>
</dbReference>
<evidence type="ECO:0000256" key="6">
    <source>
        <dbReference type="SAM" id="Phobius"/>
    </source>
</evidence>
<accession>A0A250X6R0</accession>
<dbReference type="InterPro" id="IPR012926">
    <property type="entry name" value="TMEM120A/B"/>
</dbReference>
<feature type="transmembrane region" description="Helical" evidence="6">
    <location>
        <begin position="204"/>
        <end position="224"/>
    </location>
</feature>
<evidence type="ECO:0000256" key="1">
    <source>
        <dbReference type="ARBA" id="ARBA00004141"/>
    </source>
</evidence>
<evidence type="ECO:0000256" key="2">
    <source>
        <dbReference type="ARBA" id="ARBA00009700"/>
    </source>
</evidence>
<dbReference type="AlphaFoldDB" id="A0A250X6R0"/>
<evidence type="ECO:0000313" key="8">
    <source>
        <dbReference type="Proteomes" id="UP000232323"/>
    </source>
</evidence>
<dbReference type="PANTHER" id="PTHR21433:SF0">
    <property type="entry name" value="TRANSMEMBRANE PROTEIN 120 HOMOLOG"/>
    <property type="match status" value="1"/>
</dbReference>
<gene>
    <name evidence="7" type="ORF">CEUSTIGMA_g6012.t1</name>
</gene>
<comment type="similarity">
    <text evidence="2">Belongs to the TMEM120 family.</text>
</comment>
<dbReference type="Proteomes" id="UP000232323">
    <property type="component" value="Unassembled WGS sequence"/>
</dbReference>
<evidence type="ECO:0008006" key="9">
    <source>
        <dbReference type="Google" id="ProtNLM"/>
    </source>
</evidence>
<name>A0A250X6R0_9CHLO</name>
<feature type="transmembrane region" description="Helical" evidence="6">
    <location>
        <begin position="159"/>
        <end position="183"/>
    </location>
</feature>
<evidence type="ECO:0000256" key="3">
    <source>
        <dbReference type="ARBA" id="ARBA00022692"/>
    </source>
</evidence>
<protein>
    <recommendedName>
        <fullName evidence="9">TMPIT-like protein</fullName>
    </recommendedName>
</protein>
<feature type="transmembrane region" description="Helical" evidence="6">
    <location>
        <begin position="230"/>
        <end position="247"/>
    </location>
</feature>
<organism evidence="7 8">
    <name type="scientific">Chlamydomonas eustigma</name>
    <dbReference type="NCBI Taxonomy" id="1157962"/>
    <lineage>
        <taxon>Eukaryota</taxon>
        <taxon>Viridiplantae</taxon>
        <taxon>Chlorophyta</taxon>
        <taxon>core chlorophytes</taxon>
        <taxon>Chlorophyceae</taxon>
        <taxon>CS clade</taxon>
        <taxon>Chlamydomonadales</taxon>
        <taxon>Chlamydomonadaceae</taxon>
        <taxon>Chlamydomonas</taxon>
    </lineage>
</organism>
<dbReference type="EMBL" id="BEGY01000033">
    <property type="protein sequence ID" value="GAX78572.1"/>
    <property type="molecule type" value="Genomic_DNA"/>
</dbReference>
<proteinExistence type="inferred from homology"/>
<reference evidence="7 8" key="1">
    <citation type="submission" date="2017-08" db="EMBL/GenBank/DDBJ databases">
        <title>Acidophilic green algal genome provides insights into adaptation to an acidic environment.</title>
        <authorList>
            <person name="Hirooka S."/>
            <person name="Hirose Y."/>
            <person name="Kanesaki Y."/>
            <person name="Higuchi S."/>
            <person name="Fujiwara T."/>
            <person name="Onuma R."/>
            <person name="Era A."/>
            <person name="Ohbayashi R."/>
            <person name="Uzuka A."/>
            <person name="Nozaki H."/>
            <person name="Yoshikawa H."/>
            <person name="Miyagishima S.Y."/>
        </authorList>
    </citation>
    <scope>NUCLEOTIDE SEQUENCE [LARGE SCALE GENOMIC DNA]</scope>
    <source>
        <strain evidence="7 8">NIES-2499</strain>
    </source>
</reference>
<feature type="transmembrane region" description="Helical" evidence="6">
    <location>
        <begin position="324"/>
        <end position="345"/>
    </location>
</feature>
<keyword evidence="5 6" id="KW-0472">Membrane</keyword>
<keyword evidence="8" id="KW-1185">Reference proteome</keyword>
<evidence type="ECO:0000313" key="7">
    <source>
        <dbReference type="EMBL" id="GAX78572.1"/>
    </source>
</evidence>
<keyword evidence="4 6" id="KW-1133">Transmembrane helix</keyword>
<sequence>MTEKVAIELETEQLLTKCRGVSQRCATYANRLIGENDSLGVEISSIEQALKRAEIEAKASHSTIALENISLAKDVLRQGPGGDLRKFSRQRLPLMLQLLFGSKVNVVTYRSDQSIAMKEQYYRFRDRSALIMLVWPSLLAFGMARASAVREQQHQAHTFAPGLMTGVQLYLTWLCYFYLALSLRENVLMVNGSHIKGWWIQHHYWSCASALIMLGLPVYSPAVFLFCQRFMVWSCFQAVVMMVQNHYQRRRMYTRIALGKNSAMDVVAGESSGSSGQLLLLYPMLFFLQGWQAVIGVAVAYYTFPSWLTAEGLLDVEKHESDLRGMRGVFVVGVIFTYMAFNNFLATVRTLMEKRVSFIKRSRSINSSRISK</sequence>
<dbReference type="OrthoDB" id="2015098at2759"/>
<evidence type="ECO:0000256" key="4">
    <source>
        <dbReference type="ARBA" id="ARBA00022989"/>
    </source>
</evidence>
<comment type="subcellular location">
    <subcellularLocation>
        <location evidence="1">Membrane</location>
        <topology evidence="1">Multi-pass membrane protein</topology>
    </subcellularLocation>
</comment>